<dbReference type="Pfam" id="PF00676">
    <property type="entry name" value="E1_dh"/>
    <property type="match status" value="1"/>
</dbReference>
<keyword evidence="5 7" id="KW-0670">Pyruvate</keyword>
<evidence type="ECO:0000256" key="5">
    <source>
        <dbReference type="ARBA" id="ARBA00023317"/>
    </source>
</evidence>
<evidence type="ECO:0000256" key="7">
    <source>
        <dbReference type="RuleBase" id="RU361139"/>
    </source>
</evidence>
<evidence type="ECO:0000313" key="9">
    <source>
        <dbReference type="EMBL" id="KAK2588885.1"/>
    </source>
</evidence>
<evidence type="ECO:0000313" key="10">
    <source>
        <dbReference type="Proteomes" id="UP001258017"/>
    </source>
</evidence>
<dbReference type="AlphaFoldDB" id="A0AAD9RZM5"/>
<dbReference type="FunFam" id="3.40.50.970:FF:000013">
    <property type="entry name" value="Pyruvate dehydrogenase E1 component subunit alpha"/>
    <property type="match status" value="1"/>
</dbReference>
<reference evidence="9" key="1">
    <citation type="submission" date="2021-08" db="EMBL/GenBank/DDBJ databases">
        <authorList>
            <person name="Misof B."/>
            <person name="Oliver O."/>
            <person name="Podsiadlowski L."/>
            <person name="Donath A."/>
            <person name="Peters R."/>
            <person name="Mayer C."/>
            <person name="Rust J."/>
            <person name="Gunkel S."/>
            <person name="Lesny P."/>
            <person name="Martin S."/>
            <person name="Oeyen J.P."/>
            <person name="Petersen M."/>
            <person name="Panagiotis P."/>
            <person name="Wilbrandt J."/>
            <person name="Tanja T."/>
        </authorList>
    </citation>
    <scope>NUCLEOTIDE SEQUENCE</scope>
    <source>
        <strain evidence="9">GBR_01_08_01A</strain>
        <tissue evidence="9">Thorax + abdomen</tissue>
    </source>
</reference>
<feature type="domain" description="Dehydrogenase E1 component" evidence="8">
    <location>
        <begin position="65"/>
        <end position="357"/>
    </location>
</feature>
<dbReference type="GO" id="GO:0006086">
    <property type="term" value="P:pyruvate decarboxylation to acetyl-CoA"/>
    <property type="evidence" value="ECO:0007669"/>
    <property type="project" value="InterPro"/>
</dbReference>
<comment type="caution">
    <text evidence="9">The sequence shown here is derived from an EMBL/GenBank/DDBJ whole genome shotgun (WGS) entry which is preliminary data.</text>
</comment>
<proteinExistence type="predicted"/>
<evidence type="ECO:0000256" key="2">
    <source>
        <dbReference type="ARBA" id="ARBA00022946"/>
    </source>
</evidence>
<name>A0AAD9RZM5_9HYME</name>
<evidence type="ECO:0000256" key="6">
    <source>
        <dbReference type="ARBA" id="ARBA00051231"/>
    </source>
</evidence>
<dbReference type="InterPro" id="IPR029061">
    <property type="entry name" value="THDP-binding"/>
</dbReference>
<comment type="catalytic activity">
    <reaction evidence="6 7">
        <text>N(6)-[(R)-lipoyl]-L-lysyl-[protein] + pyruvate + H(+) = N(6)-[(R)-S(8)-acetyldihydrolipoyl]-L-lysyl-[protein] + CO2</text>
        <dbReference type="Rhea" id="RHEA:19189"/>
        <dbReference type="Rhea" id="RHEA-COMP:10474"/>
        <dbReference type="Rhea" id="RHEA-COMP:10478"/>
        <dbReference type="ChEBI" id="CHEBI:15361"/>
        <dbReference type="ChEBI" id="CHEBI:15378"/>
        <dbReference type="ChEBI" id="CHEBI:16526"/>
        <dbReference type="ChEBI" id="CHEBI:83099"/>
        <dbReference type="ChEBI" id="CHEBI:83111"/>
        <dbReference type="EC" id="1.2.4.1"/>
    </reaction>
</comment>
<dbReference type="SUPFAM" id="SSF52518">
    <property type="entry name" value="Thiamin diphosphate-binding fold (THDP-binding)"/>
    <property type="match status" value="1"/>
</dbReference>
<evidence type="ECO:0000256" key="3">
    <source>
        <dbReference type="ARBA" id="ARBA00023002"/>
    </source>
</evidence>
<dbReference type="InterPro" id="IPR001017">
    <property type="entry name" value="DH_E1"/>
</dbReference>
<dbReference type="EMBL" id="JAIFRP010000002">
    <property type="protein sequence ID" value="KAK2588885.1"/>
    <property type="molecule type" value="Genomic_DNA"/>
</dbReference>
<comment type="cofactor">
    <cofactor evidence="1 7">
        <name>thiamine diphosphate</name>
        <dbReference type="ChEBI" id="CHEBI:58937"/>
    </cofactor>
</comment>
<dbReference type="PANTHER" id="PTHR11516:SF60">
    <property type="entry name" value="PYRUVATE DEHYDROGENASE E1 COMPONENT SUBUNIT ALPHA"/>
    <property type="match status" value="1"/>
</dbReference>
<dbReference type="InterPro" id="IPR050642">
    <property type="entry name" value="PDH_E1_Alpha_Subunit"/>
</dbReference>
<comment type="function">
    <text evidence="7">The pyruvate dehydrogenase complex catalyzes the overall conversion of pyruvate to acetyl-CoA and CO(2).</text>
</comment>
<dbReference type="Gene3D" id="3.40.50.970">
    <property type="match status" value="1"/>
</dbReference>
<reference evidence="9" key="2">
    <citation type="journal article" date="2023" name="Commun. Biol.">
        <title>Intrasexual cuticular hydrocarbon dimorphism in a wasp sheds light on hydrocarbon biosynthesis genes in Hymenoptera.</title>
        <authorList>
            <person name="Moris V.C."/>
            <person name="Podsiadlowski L."/>
            <person name="Martin S."/>
            <person name="Oeyen J.P."/>
            <person name="Donath A."/>
            <person name="Petersen M."/>
            <person name="Wilbrandt J."/>
            <person name="Misof B."/>
            <person name="Liedtke D."/>
            <person name="Thamm M."/>
            <person name="Scheiner R."/>
            <person name="Schmitt T."/>
            <person name="Niehuis O."/>
        </authorList>
    </citation>
    <scope>NUCLEOTIDE SEQUENCE</scope>
    <source>
        <strain evidence="9">GBR_01_08_01A</strain>
    </source>
</reference>
<gene>
    <name evidence="9" type="ORF">KPH14_001748</name>
</gene>
<keyword evidence="4 7" id="KW-0786">Thiamine pyrophosphate</keyword>
<keyword evidence="3 7" id="KW-0560">Oxidoreductase</keyword>
<dbReference type="NCBIfam" id="TIGR03182">
    <property type="entry name" value="PDH_E1_alph_y"/>
    <property type="match status" value="1"/>
</dbReference>
<evidence type="ECO:0000256" key="4">
    <source>
        <dbReference type="ARBA" id="ARBA00023052"/>
    </source>
</evidence>
<organism evidence="9 10">
    <name type="scientific">Odynerus spinipes</name>
    <dbReference type="NCBI Taxonomy" id="1348599"/>
    <lineage>
        <taxon>Eukaryota</taxon>
        <taxon>Metazoa</taxon>
        <taxon>Ecdysozoa</taxon>
        <taxon>Arthropoda</taxon>
        <taxon>Hexapoda</taxon>
        <taxon>Insecta</taxon>
        <taxon>Pterygota</taxon>
        <taxon>Neoptera</taxon>
        <taxon>Endopterygota</taxon>
        <taxon>Hymenoptera</taxon>
        <taxon>Apocrita</taxon>
        <taxon>Aculeata</taxon>
        <taxon>Vespoidea</taxon>
        <taxon>Vespidae</taxon>
        <taxon>Eumeninae</taxon>
        <taxon>Odynerus</taxon>
    </lineage>
</organism>
<dbReference type="CDD" id="cd02000">
    <property type="entry name" value="TPP_E1_PDC_ADC_BCADC"/>
    <property type="match status" value="1"/>
</dbReference>
<protein>
    <recommendedName>
        <fullName evidence="7">Pyruvate dehydrogenase E1 component subunit alpha</fullName>
        <ecNumber evidence="7">1.2.4.1</ecNumber>
    </recommendedName>
</protein>
<dbReference type="GO" id="GO:0004739">
    <property type="term" value="F:pyruvate dehydrogenase (acetyl-transferring) activity"/>
    <property type="evidence" value="ECO:0007669"/>
    <property type="project" value="UniProtKB-UniRule"/>
</dbReference>
<accession>A0AAD9RZM5</accession>
<dbReference type="EC" id="1.2.4.1" evidence="7"/>
<sequence length="381" mass="42262">MFLCSAARLRSAYCPMKKSWTLAMCRGMAKEITAATNYELYRLEKGPSQKATLTAEDAISALKIMHYIRRMENKAAEMYRLRLINGFCHLYAGQEAVAVGTKMALKDSDTVITAYRCHAFAVLFGATAREVLAELMGRKTGCAKGKGGSMHMYAPQFYGGDGIVGGQVPVGAGLAFAHKYNGGDSVSLAFYGDGAASQGQIFEAWNMSKLWNLPAIFICENNQYGMGTATHRHSANTKFYTRGDLIPGIKVDGMKVLDVREAMSFARDHALRNGPIILEVVTYRYYGHSMSDPGVGYRTREEVKTVQTEQDPIMLFTKLVVDGGLKTQKELDDMRAAIYKDVDKEAEQAKADPWPEMSEIGTEVYSKPLEKMRGKVPWEMH</sequence>
<evidence type="ECO:0000259" key="8">
    <source>
        <dbReference type="Pfam" id="PF00676"/>
    </source>
</evidence>
<dbReference type="InterPro" id="IPR017597">
    <property type="entry name" value="Pyrv_DH_E1_asu_subgrp-y"/>
</dbReference>
<dbReference type="Proteomes" id="UP001258017">
    <property type="component" value="Unassembled WGS sequence"/>
</dbReference>
<evidence type="ECO:0000256" key="1">
    <source>
        <dbReference type="ARBA" id="ARBA00001964"/>
    </source>
</evidence>
<keyword evidence="2" id="KW-0809">Transit peptide</keyword>
<keyword evidence="10" id="KW-1185">Reference proteome</keyword>
<dbReference type="PANTHER" id="PTHR11516">
    <property type="entry name" value="PYRUVATE DEHYDROGENASE E1 COMPONENT, ALPHA SUBUNIT BACTERIAL AND ORGANELLAR"/>
    <property type="match status" value="1"/>
</dbReference>